<evidence type="ECO:0000313" key="1">
    <source>
        <dbReference type="EMBL" id="KJY74937.1"/>
    </source>
</evidence>
<comment type="caution">
    <text evidence="1">The sequence shown here is derived from an EMBL/GenBank/DDBJ whole genome shotgun (WGS) entry which is preliminary data.</text>
</comment>
<accession>A0A837GAV5</accession>
<gene>
    <name evidence="1" type="ORF">TW71_08365</name>
</gene>
<organism evidence="1">
    <name type="scientific">Vibrio coralliilyticus</name>
    <dbReference type="NCBI Taxonomy" id="190893"/>
    <lineage>
        <taxon>Bacteria</taxon>
        <taxon>Pseudomonadati</taxon>
        <taxon>Pseudomonadota</taxon>
        <taxon>Gammaproteobacteria</taxon>
        <taxon>Vibrionales</taxon>
        <taxon>Vibrionaceae</taxon>
        <taxon>Vibrio</taxon>
    </lineage>
</organism>
<sequence>MYKQTEVNKVLIVLLSILSAIIVLTSNHIGSAITALIVNLVIGGLFYSLTVEVSANKVRWYFGFGFLRKEVDVSSIVDISPYETKWYQGIGFRLLKDGWLYNVSIGKALKLTLSSGKNIYLGCKDAGGLQHALESTN</sequence>
<dbReference type="EMBL" id="JXXR01000008">
    <property type="protein sequence ID" value="KJY74937.1"/>
    <property type="molecule type" value="Genomic_DNA"/>
</dbReference>
<name>A0A837GAV5_9VIBR</name>
<dbReference type="RefSeq" id="WP_045985538.1">
    <property type="nucleotide sequence ID" value="NZ_CP063053.1"/>
</dbReference>
<reference evidence="1" key="1">
    <citation type="journal article" date="2015" name="BMC Genomics">
        <title>Genome mining reveals unlocked bioactive potential of marine Gram-negative bacteria.</title>
        <authorList>
            <person name="Machado H."/>
            <person name="Sonnenschein E.C."/>
            <person name="Melchiorsen J."/>
            <person name="Gram L."/>
        </authorList>
    </citation>
    <scope>NUCLEOTIDE SEQUENCE</scope>
    <source>
        <strain evidence="1">S2052</strain>
    </source>
</reference>
<dbReference type="AlphaFoldDB" id="A0A837GAV5"/>
<protein>
    <submittedName>
        <fullName evidence="1">Uncharacterized protein</fullName>
    </submittedName>
</protein>
<proteinExistence type="predicted"/>